<dbReference type="InterPro" id="IPR012349">
    <property type="entry name" value="Split_barrel_FMN-bd"/>
</dbReference>
<dbReference type="RefSeq" id="WP_143982064.1">
    <property type="nucleotide sequence ID" value="NZ_CP041695.1"/>
</dbReference>
<evidence type="ECO:0000313" key="3">
    <source>
        <dbReference type="Proteomes" id="UP000317039"/>
    </source>
</evidence>
<dbReference type="EMBL" id="CP041695">
    <property type="protein sequence ID" value="QDP80873.1"/>
    <property type="molecule type" value="Genomic_DNA"/>
</dbReference>
<evidence type="ECO:0000313" key="2">
    <source>
        <dbReference type="EMBL" id="QDP80873.1"/>
    </source>
</evidence>
<dbReference type="SUPFAM" id="SSF50475">
    <property type="entry name" value="FMN-binding split barrel"/>
    <property type="match status" value="1"/>
</dbReference>
<dbReference type="GeneID" id="80334904"/>
<gene>
    <name evidence="2" type="ORF">FOH10_21330</name>
</gene>
<proteinExistence type="predicted"/>
<dbReference type="InterPro" id="IPR052917">
    <property type="entry name" value="Stress-Dev_Protein"/>
</dbReference>
<evidence type="ECO:0000259" key="1">
    <source>
        <dbReference type="Pfam" id="PF01243"/>
    </source>
</evidence>
<organism evidence="2 3">
    <name type="scientific">Nocardia otitidiscaviarum</name>
    <dbReference type="NCBI Taxonomy" id="1823"/>
    <lineage>
        <taxon>Bacteria</taxon>
        <taxon>Bacillati</taxon>
        <taxon>Actinomycetota</taxon>
        <taxon>Actinomycetes</taxon>
        <taxon>Mycobacteriales</taxon>
        <taxon>Nocardiaceae</taxon>
        <taxon>Nocardia</taxon>
    </lineage>
</organism>
<sequence length="161" mass="17870">MTTFDTIRDEFFRFTGEIVWCTITTVDADGRPRSRILHPIWEMEGDRPVGWIFTSPSPIKARHLSANPTVAFSYWSPAHNTVSGEAVASWVTDDAAKKHVWDLFTTAPEPLGYDLTTFGVSGPDDPKFTLLRLDPDRVQVLDVATSSGTFTPTVVRLGSPD</sequence>
<dbReference type="Proteomes" id="UP000317039">
    <property type="component" value="Chromosome"/>
</dbReference>
<dbReference type="AlphaFoldDB" id="A0A516NPP5"/>
<dbReference type="Pfam" id="PF01243">
    <property type="entry name" value="PNPOx_N"/>
    <property type="match status" value="1"/>
</dbReference>
<dbReference type="KEGG" id="nod:FOH10_21330"/>
<dbReference type="PANTHER" id="PTHR34818">
    <property type="entry name" value="PROTEIN BLI-3"/>
    <property type="match status" value="1"/>
</dbReference>
<protein>
    <submittedName>
        <fullName evidence="2">Pyridoxamine 5'-phosphate oxidase family protein</fullName>
    </submittedName>
</protein>
<dbReference type="PANTHER" id="PTHR34818:SF1">
    <property type="entry name" value="PROTEIN BLI-3"/>
    <property type="match status" value="1"/>
</dbReference>
<name>A0A516NPP5_9NOCA</name>
<feature type="domain" description="Pyridoxamine 5'-phosphate oxidase N-terminal" evidence="1">
    <location>
        <begin position="9"/>
        <end position="140"/>
    </location>
</feature>
<reference evidence="2 3" key="1">
    <citation type="submission" date="2019-07" db="EMBL/GenBank/DDBJ databases">
        <title>Complete Genome Sequence and Methylome Analysis of Nocardia otitidis-caviarum NEB252.</title>
        <authorList>
            <person name="Fomenkov A."/>
            <person name="Anton B.P."/>
            <person name="Vincze T."/>
            <person name="Roberts R.J."/>
        </authorList>
    </citation>
    <scope>NUCLEOTIDE SEQUENCE [LARGE SCALE GENOMIC DNA]</scope>
    <source>
        <strain evidence="2 3">NEB252</strain>
    </source>
</reference>
<dbReference type="Gene3D" id="2.30.110.10">
    <property type="entry name" value="Electron Transport, Fmn-binding Protein, Chain A"/>
    <property type="match status" value="1"/>
</dbReference>
<dbReference type="InterPro" id="IPR011576">
    <property type="entry name" value="Pyridox_Oxase_N"/>
</dbReference>
<accession>A0A516NPP5</accession>